<dbReference type="InterPro" id="IPR003347">
    <property type="entry name" value="JmjC_dom"/>
</dbReference>
<reference evidence="3" key="1">
    <citation type="submission" date="2021-06" db="EMBL/GenBank/DDBJ databases">
        <authorList>
            <person name="Hodson N. C."/>
            <person name="Mongue J. A."/>
            <person name="Jaron S. K."/>
        </authorList>
    </citation>
    <scope>NUCLEOTIDE SEQUENCE</scope>
</reference>
<dbReference type="Pfam" id="PF02373">
    <property type="entry name" value="JmjC"/>
    <property type="match status" value="1"/>
</dbReference>
<feature type="domain" description="JmjC" evidence="2">
    <location>
        <begin position="157"/>
        <end position="210"/>
    </location>
</feature>
<name>A0A8J2JZD2_9HEXA</name>
<evidence type="ECO:0000259" key="2">
    <source>
        <dbReference type="Pfam" id="PF02373"/>
    </source>
</evidence>
<protein>
    <recommendedName>
        <fullName evidence="2">JmjC domain-containing protein</fullName>
    </recommendedName>
</protein>
<dbReference type="EMBL" id="CAJVCH010191433">
    <property type="protein sequence ID" value="CAG7730253.1"/>
    <property type="molecule type" value="Genomic_DNA"/>
</dbReference>
<organism evidence="3 4">
    <name type="scientific">Allacma fusca</name>
    <dbReference type="NCBI Taxonomy" id="39272"/>
    <lineage>
        <taxon>Eukaryota</taxon>
        <taxon>Metazoa</taxon>
        <taxon>Ecdysozoa</taxon>
        <taxon>Arthropoda</taxon>
        <taxon>Hexapoda</taxon>
        <taxon>Collembola</taxon>
        <taxon>Symphypleona</taxon>
        <taxon>Sminthuridae</taxon>
        <taxon>Allacma</taxon>
    </lineage>
</organism>
<feature type="region of interest" description="Disordered" evidence="1">
    <location>
        <begin position="382"/>
        <end position="420"/>
    </location>
</feature>
<dbReference type="OrthoDB" id="3675930at2759"/>
<accession>A0A8J2JZD2</accession>
<gene>
    <name evidence="3" type="ORF">AFUS01_LOCUS18912</name>
</gene>
<dbReference type="Proteomes" id="UP000708208">
    <property type="component" value="Unassembled WGS sequence"/>
</dbReference>
<keyword evidence="4" id="KW-1185">Reference proteome</keyword>
<sequence>MQQQRGRRFVQNRIHQINEYCQLLVPKKLNLDEYKWLISQPVPFHAVSVSNDHAVMFSLPPEVEMAERKYFDLDRIQDQCVAKYVQQCSYKPFRQAGVFRKEEKKIQPIGLVSEYHQGQLTGPNYNPEDMCQNGSDVVKIKLVELSLPSQFKKTVEVCDRKLSGAKLMFIPELLEKWQVNYLVVLQNPGDLLLLAGNKYHQVHNPGFNIVRGINHNDDRRCIWDFSKKSSALQYLTRDNVRFDKNFDQQQSLSDLKTALTTATVVAYPTDEGKLEMYCDASQKRIALMANNLAPGNSAAVGMVVIDHSLRTVRYGLAQSTTFRLRAQNDVLHTPYKFCTAPEYISNLQALVGSDPGRVDDGYVQARLFLRQLASNKLLERYYAPPSDSSSEEEVENSAVRPVSPALVETESSSEEEEREQ</sequence>
<evidence type="ECO:0000313" key="3">
    <source>
        <dbReference type="EMBL" id="CAG7730253.1"/>
    </source>
</evidence>
<dbReference type="AlphaFoldDB" id="A0A8J2JZD2"/>
<comment type="caution">
    <text evidence="3">The sequence shown here is derived from an EMBL/GenBank/DDBJ whole genome shotgun (WGS) entry which is preliminary data.</text>
</comment>
<feature type="compositionally biased region" description="Acidic residues" evidence="1">
    <location>
        <begin position="411"/>
        <end position="420"/>
    </location>
</feature>
<evidence type="ECO:0000313" key="4">
    <source>
        <dbReference type="Proteomes" id="UP000708208"/>
    </source>
</evidence>
<evidence type="ECO:0000256" key="1">
    <source>
        <dbReference type="SAM" id="MobiDB-lite"/>
    </source>
</evidence>
<proteinExistence type="predicted"/>